<dbReference type="eggNOG" id="ENOG502R1MP">
    <property type="taxonomic scope" value="Eukaryota"/>
</dbReference>
<dbReference type="Gramene" id="fgenesh2_kg.7__1776__AT4G24950.1">
    <property type="protein sequence ID" value="fgenesh2_kg.7__1776__AT4G24950.1"/>
    <property type="gene ID" value="fgenesh2_kg.7__1776__AT4G24950.1"/>
</dbReference>
<dbReference type="GO" id="GO:0005635">
    <property type="term" value="C:nuclear envelope"/>
    <property type="evidence" value="ECO:0007669"/>
    <property type="project" value="EnsemblPlants"/>
</dbReference>
<keyword evidence="4" id="KW-1185">Reference proteome</keyword>
<keyword evidence="2" id="KW-1133">Transmembrane helix</keyword>
<gene>
    <name evidence="3" type="ORF">ARALYDRAFT_492343</name>
</gene>
<evidence type="ECO:0000256" key="1">
    <source>
        <dbReference type="SAM" id="MobiDB-lite"/>
    </source>
</evidence>
<reference evidence="4" key="1">
    <citation type="journal article" date="2011" name="Nat. Genet.">
        <title>The Arabidopsis lyrata genome sequence and the basis of rapid genome size change.</title>
        <authorList>
            <person name="Hu T.T."/>
            <person name="Pattyn P."/>
            <person name="Bakker E.G."/>
            <person name="Cao J."/>
            <person name="Cheng J.-F."/>
            <person name="Clark R.M."/>
            <person name="Fahlgren N."/>
            <person name="Fawcett J.A."/>
            <person name="Grimwood J."/>
            <person name="Gundlach H."/>
            <person name="Haberer G."/>
            <person name="Hollister J.D."/>
            <person name="Ossowski S."/>
            <person name="Ottilar R.P."/>
            <person name="Salamov A.A."/>
            <person name="Schneeberger K."/>
            <person name="Spannagl M."/>
            <person name="Wang X."/>
            <person name="Yang L."/>
            <person name="Nasrallah M.E."/>
            <person name="Bergelson J."/>
            <person name="Carrington J.C."/>
            <person name="Gaut B.S."/>
            <person name="Schmutz J."/>
            <person name="Mayer K.F.X."/>
            <person name="Van de Peer Y."/>
            <person name="Grigoriev I.V."/>
            <person name="Nordborg M."/>
            <person name="Weigel D."/>
            <person name="Guo Y.-L."/>
        </authorList>
    </citation>
    <scope>NUCLEOTIDE SEQUENCE [LARGE SCALE GENOMIC DNA]</scope>
    <source>
        <strain evidence="4">cv. MN47</strain>
    </source>
</reference>
<protein>
    <submittedName>
        <fullName evidence="3">Uncharacterized protein</fullName>
    </submittedName>
</protein>
<dbReference type="AlphaFoldDB" id="D7MGL3"/>
<dbReference type="EMBL" id="GL348719">
    <property type="protein sequence ID" value="EFH45957.1"/>
    <property type="molecule type" value="Genomic_DNA"/>
</dbReference>
<keyword evidence="2" id="KW-0472">Membrane</keyword>
<dbReference type="HOGENOM" id="CLU_1689121_0_0_1"/>
<accession>D7MGL3</accession>
<dbReference type="KEGG" id="aly:9305769"/>
<sequence length="156" mass="18266">MEEREENRHEGLQQQLRELEEEWTAMKTGKHSSAVSWITVEEALEYVENSPRNLMLSLQHKPEAEMIHERSPLRRKLFHDFDDDDQTKKTTSFSHSSCWSSNVTSSSDTRKSKKKTTIERIVSVTMVLLLSWVLYVLMNGFDHLFMNTHINTLVPT</sequence>
<evidence type="ECO:0000256" key="2">
    <source>
        <dbReference type="SAM" id="Phobius"/>
    </source>
</evidence>
<evidence type="ECO:0000313" key="3">
    <source>
        <dbReference type="EMBL" id="EFH45957.1"/>
    </source>
</evidence>
<keyword evidence="2" id="KW-0812">Transmembrane</keyword>
<feature type="compositionally biased region" description="Low complexity" evidence="1">
    <location>
        <begin position="89"/>
        <end position="107"/>
    </location>
</feature>
<dbReference type="Proteomes" id="UP000008694">
    <property type="component" value="Unassembled WGS sequence"/>
</dbReference>
<name>D7MGL3_ARALL</name>
<evidence type="ECO:0000313" key="4">
    <source>
        <dbReference type="Proteomes" id="UP000008694"/>
    </source>
</evidence>
<dbReference type="OrthoDB" id="1077654at2759"/>
<feature type="transmembrane region" description="Helical" evidence="2">
    <location>
        <begin position="120"/>
        <end position="138"/>
    </location>
</feature>
<proteinExistence type="predicted"/>
<dbReference type="STRING" id="81972.D7MGL3"/>
<organism evidence="4">
    <name type="scientific">Arabidopsis lyrata subsp. lyrata</name>
    <name type="common">Lyre-leaved rock-cress</name>
    <dbReference type="NCBI Taxonomy" id="81972"/>
    <lineage>
        <taxon>Eukaryota</taxon>
        <taxon>Viridiplantae</taxon>
        <taxon>Streptophyta</taxon>
        <taxon>Embryophyta</taxon>
        <taxon>Tracheophyta</taxon>
        <taxon>Spermatophyta</taxon>
        <taxon>Magnoliopsida</taxon>
        <taxon>eudicotyledons</taxon>
        <taxon>Gunneridae</taxon>
        <taxon>Pentapetalae</taxon>
        <taxon>rosids</taxon>
        <taxon>malvids</taxon>
        <taxon>Brassicales</taxon>
        <taxon>Brassicaceae</taxon>
        <taxon>Camelineae</taxon>
        <taxon>Arabidopsis</taxon>
    </lineage>
</organism>
<feature type="region of interest" description="Disordered" evidence="1">
    <location>
        <begin position="85"/>
        <end position="114"/>
    </location>
</feature>